<accession>A0A1Y5X205</accession>
<feature type="signal peptide" evidence="2">
    <location>
        <begin position="1"/>
        <end position="22"/>
    </location>
</feature>
<gene>
    <name evidence="3" type="ORF">SAMN05661093_01201</name>
</gene>
<organism evidence="3 4">
    <name type="scientific">Kibdelosporangium aridum</name>
    <dbReference type="NCBI Taxonomy" id="2030"/>
    <lineage>
        <taxon>Bacteria</taxon>
        <taxon>Bacillati</taxon>
        <taxon>Actinomycetota</taxon>
        <taxon>Actinomycetes</taxon>
        <taxon>Pseudonocardiales</taxon>
        <taxon>Pseudonocardiaceae</taxon>
        <taxon>Kibdelosporangium</taxon>
    </lineage>
</organism>
<evidence type="ECO:0000256" key="2">
    <source>
        <dbReference type="SAM" id="SignalP"/>
    </source>
</evidence>
<evidence type="ECO:0000313" key="3">
    <source>
        <dbReference type="EMBL" id="SMC65726.1"/>
    </source>
</evidence>
<evidence type="ECO:0000313" key="4">
    <source>
        <dbReference type="Proteomes" id="UP000192674"/>
    </source>
</evidence>
<dbReference type="EMBL" id="FWXV01000001">
    <property type="protein sequence ID" value="SMC65726.1"/>
    <property type="molecule type" value="Genomic_DNA"/>
</dbReference>
<evidence type="ECO:0000256" key="1">
    <source>
        <dbReference type="SAM" id="Phobius"/>
    </source>
</evidence>
<feature type="transmembrane region" description="Helical" evidence="1">
    <location>
        <begin position="169"/>
        <end position="191"/>
    </location>
</feature>
<dbReference type="Proteomes" id="UP000192674">
    <property type="component" value="Unassembled WGS sequence"/>
</dbReference>
<dbReference type="OrthoDB" id="7107981at2"/>
<proteinExistence type="predicted"/>
<feature type="transmembrane region" description="Helical" evidence="1">
    <location>
        <begin position="255"/>
        <end position="276"/>
    </location>
</feature>
<dbReference type="RefSeq" id="WP_143446143.1">
    <property type="nucleotide sequence ID" value="NZ_FWXV01000001.1"/>
</dbReference>
<protein>
    <recommendedName>
        <fullName evidence="5">DUF2868 domain-containing protein</fullName>
    </recommendedName>
</protein>
<feature type="chain" id="PRO_5010996752" description="DUF2868 domain-containing protein" evidence="2">
    <location>
        <begin position="23"/>
        <end position="616"/>
    </location>
</feature>
<name>A0A1Y5X205_KIBAR</name>
<feature type="transmembrane region" description="Helical" evidence="1">
    <location>
        <begin position="297"/>
        <end position="326"/>
    </location>
</feature>
<evidence type="ECO:0008006" key="5">
    <source>
        <dbReference type="Google" id="ProtNLM"/>
    </source>
</evidence>
<sequence>MIRLMICGVFAGLAMTTGWTPAAVEPGPWEVLSEQEPMPPGVIALRNKCPQDLSIWQRPDPLWVATKVYTCASPTEAQKLAGIMRSNASPVDRQPVFGVGIDFQTVQRPKNQWIVDRFWAQGNLVLVAEAQCGPHDQATCQRFTDAVARSFAESLPGAPSPWQSTSLNVLTGILALGGFVWLMSVGLPGLIRYLRRDRYPLPAQHSAWTDVSRVSWRLRWQSFAWGTLVGLRRTAVVLAVVLAGTLLVVRTPASAVGLVVTLGAIAGLTVLVRRVWRPAFGTRRRWREVRDGAGSRWYLLGGLAILGITRSALLFVLGSVLVAAYFEASGGFASALAIKLAETSWGTTGFWNYYLLTIIGMGAEQAAGLVGLIAVAVIALLLAVDQFGRRLLMPTVRRAAGTPTPDVLYLRNFGDDKLRLRASRISRRGLLGRLSPWRTRPFESLVIRRLSAAGSVLAVNEPGLVLASHGVEKVRLPAAGWEPVVAEMASQAKFVVVSATPTTINPGFAAELNFLATTLGHQRIMLVLGSWRRDRLAANWQRFLAATAGLELFSGVESACPSLATHVLVHIPGLGWQGWGAEARSEWTYVVAIDQALQYALPRWEGLREPATTDDV</sequence>
<keyword evidence="1" id="KW-0472">Membrane</keyword>
<feature type="transmembrane region" description="Helical" evidence="1">
    <location>
        <begin position="353"/>
        <end position="384"/>
    </location>
</feature>
<keyword evidence="4" id="KW-1185">Reference proteome</keyword>
<keyword evidence="1" id="KW-0812">Transmembrane</keyword>
<feature type="transmembrane region" description="Helical" evidence="1">
    <location>
        <begin position="223"/>
        <end position="249"/>
    </location>
</feature>
<keyword evidence="1" id="KW-1133">Transmembrane helix</keyword>
<dbReference type="AlphaFoldDB" id="A0A1Y5X205"/>
<keyword evidence="2" id="KW-0732">Signal</keyword>
<reference evidence="3 4" key="1">
    <citation type="submission" date="2017-04" db="EMBL/GenBank/DDBJ databases">
        <authorList>
            <person name="Afonso C.L."/>
            <person name="Miller P.J."/>
            <person name="Scott M.A."/>
            <person name="Spackman E."/>
            <person name="Goraichik I."/>
            <person name="Dimitrov K.M."/>
            <person name="Suarez D.L."/>
            <person name="Swayne D.E."/>
        </authorList>
    </citation>
    <scope>NUCLEOTIDE SEQUENCE [LARGE SCALE GENOMIC DNA]</scope>
    <source>
        <strain evidence="3 4">DSM 43828</strain>
    </source>
</reference>